<dbReference type="Gene3D" id="3.40.50.720">
    <property type="entry name" value="NAD(P)-binding Rossmann-like Domain"/>
    <property type="match status" value="1"/>
</dbReference>
<dbReference type="InterPro" id="IPR036291">
    <property type="entry name" value="NAD(P)-bd_dom_sf"/>
</dbReference>
<dbReference type="InterPro" id="IPR011032">
    <property type="entry name" value="GroES-like_sf"/>
</dbReference>
<dbReference type="Proteomes" id="UP000462152">
    <property type="component" value="Unassembled WGS sequence"/>
</dbReference>
<dbReference type="GO" id="GO:0043957">
    <property type="term" value="F:acryloyl-CoA reductase (NADPH) activity"/>
    <property type="evidence" value="ECO:0007669"/>
    <property type="project" value="TreeGrafter"/>
</dbReference>
<dbReference type="InterPro" id="IPR020843">
    <property type="entry name" value="ER"/>
</dbReference>
<dbReference type="Pfam" id="PF00107">
    <property type="entry name" value="ADH_zinc_N"/>
    <property type="match status" value="1"/>
</dbReference>
<dbReference type="Pfam" id="PF08240">
    <property type="entry name" value="ADH_N"/>
    <property type="match status" value="1"/>
</dbReference>
<evidence type="ECO:0000259" key="1">
    <source>
        <dbReference type="SMART" id="SM00829"/>
    </source>
</evidence>
<sequence length="331" mass="34182">MTATFPGWIVRKDDGASTATLEDLDDSILEDLDTTIRVRFTSINYKDALALHGRPGVVRHTPLVPGIDLTGEIVQTSHPRWKAGDVVTLNGAGLGEEHHGGLAGIARVCGDDLVAVTEAFTPRQTAAIGTAGFTAALSLLALERHGLDPQDGPVLVTGAGGGSGSIAVALLASSGYRVVAATGRPDRLAERLSGLGAAEVIDRSELEQQTRPLGGQRWAGVIDSVGGSVLAGALATLQHGGVAAAFGLAASSHLPTTVLPFILRGIALLGVDSVRTEPALRQAAWERLARDLDPVHLDSLIRTVPLSEARTAAELLLAGQGTGRTVVEVTP</sequence>
<gene>
    <name evidence="2" type="ORF">GMA10_01490</name>
</gene>
<dbReference type="InterPro" id="IPR051397">
    <property type="entry name" value="Zn-ADH-like_protein"/>
</dbReference>
<protein>
    <submittedName>
        <fullName evidence="2">Acryloyl-CoA reductase</fullName>
        <ecNumber evidence="2">1.3.1.95</ecNumber>
    </submittedName>
</protein>
<keyword evidence="2" id="KW-0560">Oxidoreductase</keyword>
<evidence type="ECO:0000313" key="3">
    <source>
        <dbReference type="Proteomes" id="UP000462152"/>
    </source>
</evidence>
<accession>A0A7K1LG59</accession>
<proteinExistence type="predicted"/>
<keyword evidence="3" id="KW-1185">Reference proteome</keyword>
<dbReference type="InterPro" id="IPR013154">
    <property type="entry name" value="ADH-like_N"/>
</dbReference>
<feature type="domain" description="Enoyl reductase (ER)" evidence="1">
    <location>
        <begin position="15"/>
        <end position="327"/>
    </location>
</feature>
<dbReference type="AlphaFoldDB" id="A0A7K1LG59"/>
<evidence type="ECO:0000313" key="2">
    <source>
        <dbReference type="EMBL" id="MUN53912.1"/>
    </source>
</evidence>
<dbReference type="EMBL" id="WOGT01000001">
    <property type="protein sequence ID" value="MUN53912.1"/>
    <property type="molecule type" value="Genomic_DNA"/>
</dbReference>
<dbReference type="SUPFAM" id="SSF51735">
    <property type="entry name" value="NAD(P)-binding Rossmann-fold domains"/>
    <property type="match status" value="1"/>
</dbReference>
<reference evidence="2 3" key="1">
    <citation type="submission" date="2019-12" db="EMBL/GenBank/DDBJ databases">
        <authorList>
            <person name="Li J."/>
            <person name="Shi Y."/>
            <person name="Xu G."/>
            <person name="Xiao D."/>
            <person name="Ran X."/>
        </authorList>
    </citation>
    <scope>NUCLEOTIDE SEQUENCE [LARGE SCALE GENOMIC DNA]</scope>
    <source>
        <strain evidence="2 3">JCM 15915</strain>
    </source>
</reference>
<dbReference type="InterPro" id="IPR014188">
    <property type="entry name" value="Acrylyl-CoA_reductase_AcuI"/>
</dbReference>
<dbReference type="PANTHER" id="PTHR43677:SF1">
    <property type="entry name" value="ACRYLYL-COA REDUCTASE ACUI-RELATED"/>
    <property type="match status" value="1"/>
</dbReference>
<dbReference type="RefSeq" id="WP_129314018.1">
    <property type="nucleotide sequence ID" value="NZ_NOIQ01000001.1"/>
</dbReference>
<organism evidence="2 3">
    <name type="scientific">Rothia koreensis</name>
    <dbReference type="NCBI Taxonomy" id="592378"/>
    <lineage>
        <taxon>Bacteria</taxon>
        <taxon>Bacillati</taxon>
        <taxon>Actinomycetota</taxon>
        <taxon>Actinomycetes</taxon>
        <taxon>Micrococcales</taxon>
        <taxon>Micrococcaceae</taxon>
        <taxon>Rothia</taxon>
    </lineage>
</organism>
<dbReference type="EC" id="1.3.1.95" evidence="2"/>
<name>A0A7K1LG59_9MICC</name>
<dbReference type="SMART" id="SM00829">
    <property type="entry name" value="PKS_ER"/>
    <property type="match status" value="1"/>
</dbReference>
<dbReference type="CDD" id="cd08288">
    <property type="entry name" value="MDR_yhdh"/>
    <property type="match status" value="1"/>
</dbReference>
<dbReference type="Gene3D" id="3.90.180.10">
    <property type="entry name" value="Medium-chain alcohol dehydrogenases, catalytic domain"/>
    <property type="match status" value="1"/>
</dbReference>
<dbReference type="SUPFAM" id="SSF50129">
    <property type="entry name" value="GroES-like"/>
    <property type="match status" value="1"/>
</dbReference>
<dbReference type="NCBIfam" id="TIGR02823">
    <property type="entry name" value="oxido_YhdH"/>
    <property type="match status" value="1"/>
</dbReference>
<dbReference type="PANTHER" id="PTHR43677">
    <property type="entry name" value="SHORT-CHAIN DEHYDROGENASE/REDUCTASE"/>
    <property type="match status" value="1"/>
</dbReference>
<dbReference type="InterPro" id="IPR013149">
    <property type="entry name" value="ADH-like_C"/>
</dbReference>
<dbReference type="OrthoDB" id="9782155at2"/>
<comment type="caution">
    <text evidence="2">The sequence shown here is derived from an EMBL/GenBank/DDBJ whole genome shotgun (WGS) entry which is preliminary data.</text>
</comment>
<dbReference type="GO" id="GO:0043958">
    <property type="term" value="F:acryloyl-CoA reductase (NADH) activity"/>
    <property type="evidence" value="ECO:0007669"/>
    <property type="project" value="UniProtKB-EC"/>
</dbReference>